<dbReference type="SUPFAM" id="SSF52540">
    <property type="entry name" value="P-loop containing nucleoside triphosphate hydrolases"/>
    <property type="match status" value="1"/>
</dbReference>
<evidence type="ECO:0000256" key="8">
    <source>
        <dbReference type="ARBA" id="ARBA00022840"/>
    </source>
</evidence>
<evidence type="ECO:0000313" key="20">
    <source>
        <dbReference type="EMBL" id="MFB9375796.1"/>
    </source>
</evidence>
<evidence type="ECO:0000256" key="4">
    <source>
        <dbReference type="ARBA" id="ARBA00022763"/>
    </source>
</evidence>
<dbReference type="Pfam" id="PF12705">
    <property type="entry name" value="PDDEXK_1"/>
    <property type="match status" value="1"/>
</dbReference>
<evidence type="ECO:0000256" key="3">
    <source>
        <dbReference type="ARBA" id="ARBA00022741"/>
    </source>
</evidence>
<evidence type="ECO:0000256" key="14">
    <source>
        <dbReference type="ARBA" id="ARBA00048988"/>
    </source>
</evidence>
<keyword evidence="21" id="KW-1185">Reference proteome</keyword>
<gene>
    <name evidence="15" type="primary">recB</name>
    <name evidence="20" type="ORF">ACFFVI_02335</name>
</gene>
<dbReference type="EC" id="5.6.2.4" evidence="15"/>
<dbReference type="EMBL" id="JBHMDM010000001">
    <property type="protein sequence ID" value="MFB9375796.1"/>
    <property type="molecule type" value="Genomic_DNA"/>
</dbReference>
<comment type="miscellaneous">
    <text evidence="15">In the RecBCD complex, RecB has a slow 3'-5' helicase, an exonuclease activity and loads RecA onto ssDNA, RecD has a fast 5'-3' helicase activity, while RecC stimulates the ATPase and processivity of the RecB helicase and contributes to recognition of the Chi site.</text>
</comment>
<evidence type="ECO:0000259" key="18">
    <source>
        <dbReference type="PROSITE" id="PS51198"/>
    </source>
</evidence>
<dbReference type="Gene3D" id="1.10.486.10">
    <property type="entry name" value="PCRA, domain 4"/>
    <property type="match status" value="1"/>
</dbReference>
<dbReference type="CDD" id="cd22352">
    <property type="entry name" value="RecB_C-like"/>
    <property type="match status" value="1"/>
</dbReference>
<keyword evidence="4 15" id="KW-0227">DNA damage</keyword>
<feature type="region of interest" description="Nuclease activity, interacts with RecD and RecA" evidence="15">
    <location>
        <begin position="819"/>
        <end position="1160"/>
    </location>
</feature>
<dbReference type="Gene3D" id="3.90.320.10">
    <property type="match status" value="1"/>
</dbReference>
<evidence type="ECO:0000256" key="9">
    <source>
        <dbReference type="ARBA" id="ARBA00022842"/>
    </source>
</evidence>
<dbReference type="EC" id="3.1.11.5" evidence="15"/>
<keyword evidence="9 15" id="KW-0460">Magnesium</keyword>
<evidence type="ECO:0000256" key="13">
    <source>
        <dbReference type="ARBA" id="ARBA00034617"/>
    </source>
</evidence>
<evidence type="ECO:0000256" key="1">
    <source>
        <dbReference type="ARBA" id="ARBA00022722"/>
    </source>
</evidence>
<dbReference type="Proteomes" id="UP001589748">
    <property type="component" value="Unassembled WGS sequence"/>
</dbReference>
<comment type="domain">
    <text evidence="15">The C-terminal domain has nuclease activity and interacts with RecD. It interacts with RecA, facilitating its loading onto ssDNA.</text>
</comment>
<dbReference type="Pfam" id="PF00580">
    <property type="entry name" value="UvrD-helicase"/>
    <property type="match status" value="1"/>
</dbReference>
<comment type="caution">
    <text evidence="20">The sequence shown here is derived from an EMBL/GenBank/DDBJ whole genome shotgun (WGS) entry which is preliminary data.</text>
</comment>
<comment type="cofactor">
    <cofactor evidence="15">
        <name>Mg(2+)</name>
        <dbReference type="ChEBI" id="CHEBI:18420"/>
    </cofactor>
    <text evidence="15">Binds 1 Mg(2+) ion per subunit.</text>
</comment>
<comment type="subunit">
    <text evidence="15">Heterotrimer of RecB, RecC and RecD. All subunits contribute to DNA-binding. Interacts with RecA.</text>
</comment>
<dbReference type="Gene3D" id="3.40.50.300">
    <property type="entry name" value="P-loop containing nucleotide triphosphate hydrolases"/>
    <property type="match status" value="3"/>
</dbReference>
<evidence type="ECO:0000256" key="15">
    <source>
        <dbReference type="HAMAP-Rule" id="MF_01485"/>
    </source>
</evidence>
<dbReference type="InterPro" id="IPR011604">
    <property type="entry name" value="PDDEXK-like_dom_sf"/>
</dbReference>
<comment type="function">
    <text evidence="15">A helicase/nuclease that prepares dsDNA breaks (DSB) for recombinational DNA repair. Binds to DSBs and unwinds DNA via a highly rapid and processive ATP-dependent bidirectional helicase activity. Unwinds dsDNA until it encounters a Chi (crossover hotspot instigator) sequence from the 3' direction. Cuts ssDNA a few nucleotides 3' to the Chi site. The properties and activities of the enzyme are changed at Chi. The Chi-altered holoenzyme produces a long 3'-ssDNA overhang and facilitates RecA-binding to the ssDNA for homologous DNA recombination and repair. Holoenzyme degrades any linearized DNA that is unable to undergo homologous recombination. In the holoenzyme this subunit contributes ATPase, 3'-5' helicase, exonuclease activity and loads RecA onto ssDNA.</text>
</comment>
<comment type="similarity">
    <text evidence="15">Belongs to the helicase family. UvrD subfamily.</text>
</comment>
<comment type="domain">
    <text evidence="15">The N-terminal DNA-binding domain is a ssDNA-dependent ATPase and has ATP-dependent 3'-5' helicase function. This domain interacts with RecC.</text>
</comment>
<feature type="domain" description="UvrD-like helicase C-terminal" evidence="19">
    <location>
        <begin position="372"/>
        <end position="647"/>
    </location>
</feature>
<dbReference type="RefSeq" id="WP_380139902.1">
    <property type="nucleotide sequence ID" value="NZ_JBHLUI010000012.1"/>
</dbReference>
<evidence type="ECO:0000256" key="7">
    <source>
        <dbReference type="ARBA" id="ARBA00022839"/>
    </source>
</evidence>
<evidence type="ECO:0000256" key="12">
    <source>
        <dbReference type="ARBA" id="ARBA00023235"/>
    </source>
</evidence>
<evidence type="ECO:0000256" key="16">
    <source>
        <dbReference type="PROSITE-ProRule" id="PRU00560"/>
    </source>
</evidence>
<evidence type="ECO:0000259" key="19">
    <source>
        <dbReference type="PROSITE" id="PS51217"/>
    </source>
</evidence>
<comment type="catalytic activity">
    <reaction evidence="15">
        <text>Exonucleolytic cleavage (in the presence of ATP) in either 5'- to 3'- or 3'- to 5'-direction to yield 5'-phosphooligonucleotides.</text>
        <dbReference type="EC" id="3.1.11.5"/>
    </reaction>
</comment>
<comment type="catalytic activity">
    <reaction evidence="13 15">
        <text>Couples ATP hydrolysis with the unwinding of duplex DNA by translocating in the 3'-5' direction.</text>
        <dbReference type="EC" id="5.6.2.4"/>
    </reaction>
</comment>
<evidence type="ECO:0000313" key="21">
    <source>
        <dbReference type="Proteomes" id="UP001589748"/>
    </source>
</evidence>
<dbReference type="SUPFAM" id="SSF52980">
    <property type="entry name" value="Restriction endonuclease-like"/>
    <property type="match status" value="1"/>
</dbReference>
<feature type="region of interest" description="DNA-binding and helicase activity, interacts with RecC" evidence="15">
    <location>
        <begin position="1"/>
        <end position="781"/>
    </location>
</feature>
<dbReference type="InterPro" id="IPR004586">
    <property type="entry name" value="RecB"/>
</dbReference>
<keyword evidence="3 15" id="KW-0547">Nucleotide-binding</keyword>
<keyword evidence="2 15" id="KW-0479">Metal-binding</keyword>
<keyword evidence="8 15" id="KW-0067">ATP-binding</keyword>
<keyword evidence="5 15" id="KW-0378">Hydrolase</keyword>
<feature type="compositionally biased region" description="Pro residues" evidence="17">
    <location>
        <begin position="1"/>
        <end position="22"/>
    </location>
</feature>
<feature type="binding site" evidence="16">
    <location>
        <begin position="32"/>
        <end position="39"/>
    </location>
    <ligand>
        <name>ATP</name>
        <dbReference type="ChEBI" id="CHEBI:30616"/>
    </ligand>
</feature>
<dbReference type="PANTHER" id="PTHR11070:SF23">
    <property type="entry name" value="RECBCD ENZYME SUBUNIT RECB"/>
    <property type="match status" value="1"/>
</dbReference>
<dbReference type="InterPro" id="IPR027417">
    <property type="entry name" value="P-loop_NTPase"/>
</dbReference>
<evidence type="ECO:0000256" key="11">
    <source>
        <dbReference type="ARBA" id="ARBA00023204"/>
    </source>
</evidence>
<keyword evidence="6 15" id="KW-0347">Helicase</keyword>
<protein>
    <recommendedName>
        <fullName evidence="15">RecBCD enzyme subunit RecB</fullName>
        <ecNumber evidence="15">3.1.11.5</ecNumber>
        <ecNumber evidence="15">5.6.2.4</ecNumber>
    </recommendedName>
    <alternativeName>
        <fullName evidence="15">DNA 3'-5' helicase subunit RecB</fullName>
    </alternativeName>
    <alternativeName>
        <fullName evidence="15">Exonuclease V subunit RecB</fullName>
        <shortName evidence="15">ExoV subunit RecB</shortName>
    </alternativeName>
    <alternativeName>
        <fullName evidence="15">Helicase/nuclease RecBCD subunit RecB</fullName>
    </alternativeName>
</protein>
<evidence type="ECO:0000256" key="6">
    <source>
        <dbReference type="ARBA" id="ARBA00022806"/>
    </source>
</evidence>
<keyword evidence="10 15" id="KW-0238">DNA-binding</keyword>
<keyword evidence="12 15" id="KW-0413">Isomerase</keyword>
<feature type="binding site" evidence="15">
    <location>
        <position position="1051"/>
    </location>
    <ligand>
        <name>Mg(2+)</name>
        <dbReference type="ChEBI" id="CHEBI:18420"/>
    </ligand>
</feature>
<keyword evidence="11 15" id="KW-0234">DNA repair</keyword>
<feature type="binding site" evidence="15">
    <location>
        <position position="1034"/>
    </location>
    <ligand>
        <name>Mg(2+)</name>
        <dbReference type="ChEBI" id="CHEBI:18420"/>
    </ligand>
</feature>
<accession>A0ABV5LP44</accession>
<name>A0ABV5LP44_9ACTN</name>
<evidence type="ECO:0000256" key="17">
    <source>
        <dbReference type="SAM" id="MobiDB-lite"/>
    </source>
</evidence>
<comment type="catalytic activity">
    <reaction evidence="14 15">
        <text>ATP + H2O = ADP + phosphate + H(+)</text>
        <dbReference type="Rhea" id="RHEA:13065"/>
        <dbReference type="ChEBI" id="CHEBI:15377"/>
        <dbReference type="ChEBI" id="CHEBI:15378"/>
        <dbReference type="ChEBI" id="CHEBI:30616"/>
        <dbReference type="ChEBI" id="CHEBI:43474"/>
        <dbReference type="ChEBI" id="CHEBI:456216"/>
        <dbReference type="EC" id="5.6.2.4"/>
    </reaction>
</comment>
<feature type="domain" description="UvrD-like helicase ATP-binding" evidence="18">
    <location>
        <begin position="11"/>
        <end position="344"/>
    </location>
</feature>
<keyword evidence="7 15" id="KW-0269">Exonuclease</keyword>
<dbReference type="InterPro" id="IPR000212">
    <property type="entry name" value="DNA_helicase_UvrD/REP"/>
</dbReference>
<feature type="active site" description="For nuclease activity" evidence="15">
    <location>
        <position position="1051"/>
    </location>
</feature>
<evidence type="ECO:0000256" key="10">
    <source>
        <dbReference type="ARBA" id="ARBA00023125"/>
    </source>
</evidence>
<feature type="region of interest" description="Disordered" evidence="17">
    <location>
        <begin position="1"/>
        <end position="26"/>
    </location>
</feature>
<dbReference type="InterPro" id="IPR011335">
    <property type="entry name" value="Restrct_endonuc-II-like"/>
</dbReference>
<proteinExistence type="inferred from homology"/>
<dbReference type="PROSITE" id="PS51198">
    <property type="entry name" value="UVRD_HELICASE_ATP_BIND"/>
    <property type="match status" value="1"/>
</dbReference>
<feature type="binding site" evidence="15">
    <location>
        <position position="905"/>
    </location>
    <ligand>
        <name>Mg(2+)</name>
        <dbReference type="ChEBI" id="CHEBI:18420"/>
    </ligand>
</feature>
<sequence>MTGPTDPAPTDPAPAPFDPVGPLPRGTTVLEASAGTGKTYAIAGLVTRYVAEGEHRIEELLVVTFGRAATAELRDRVRARMVEVRDALADPAAARKWASDRGDLVLGHLAAGPAGEVEGRRHRLAEALAAFDAATVATIHQFCQQVLTSLGTAADVDPQARLVEDVSDLLEEVCDDLYVRFALRARPGFTRAQALRIAREAVARPDAVLEPVGAEDGSRAALRVRFARAVRTELAARKRAGRILSFDDLLLSLREVLLDPVAGPVACERLRSRYGVVLVDEFQDTDAVQWDVLRTAFHGRVPLVLIGDPKQAIYAFRGADVRTYLTATGQAHENATLATNHRSDPRVVAGVAALLRGASLGEEGIVVREVRAAHERAALLGSDGAEDPGPVRLRVLGRDGLPSTRGGLPVVAAVREAVAADVADQVAAVLAEGLRVRPHRGGEERALEAGDVAVLVRTGAQAVLVQQQLQARGIPCVLSRGSSVFSTEAAQDWTTLLEAVEQPHRTRRVRRLALSSFVGFTATELDARGDRGMDELAGSLRHWAGVLEQRGVAALLSAVAEQRNLAERLLAVRGGERRWTDLRHIGETLHAESTRAGGAASVGLAGLLSWLRARVEDAAADQDAERSRRLDTDRTAVQVATVHTSKGLEFEVVCVPYGWDSVGGAGGGSSSRRPERYPVAHDPAGRRVVHVGGPGSPRYDEVCAAADTEDAGEELRLLYVALTRAVSRLLVWWAPATTSRRGALHRLLMAADPQSVPPEPELPSDAELRARLAALLGTAGTPVRVEAVRRAQGEPVPHPPAAAVEIVAPRTFTAEPDPGWRRTSYSGLTRAAHEAAHAGAAGSRVAGGAPAPATSEADVAVLDDELDLPTVPPGPDRDPVALAWAATPSPLADLPAGAGFGTLVHAVLEHFDPAVPDRPSHLAALAREQYAGGLAEPLAAALQPVLSTPLGPLLGGASLADVAARDRLDELEFELPLGGGAGAVPGSGGLLGDVAGLLRAHLAPEDPVAPYAELLHDPLLAAQPLRGYLTGSIDAVLRRSGADGPRFLVVDYKTNRLAPPGEELTAWHYRREALDEAVLAAHYPLQALMYCVALHRFLRWRQPGYDPATHLSGVLYLFLRGLCGPGVTADARGEIPGVWSWRPPAGLVLDLSDLLAGVRP</sequence>
<dbReference type="InterPro" id="IPR014017">
    <property type="entry name" value="DNA_helicase_UvrD-like_C"/>
</dbReference>
<dbReference type="PANTHER" id="PTHR11070">
    <property type="entry name" value="UVRD / RECB / PCRA DNA HELICASE FAMILY MEMBER"/>
    <property type="match status" value="1"/>
</dbReference>
<dbReference type="HAMAP" id="MF_01485">
    <property type="entry name" value="RecB"/>
    <property type="match status" value="1"/>
</dbReference>
<evidence type="ECO:0000256" key="2">
    <source>
        <dbReference type="ARBA" id="ARBA00022723"/>
    </source>
</evidence>
<reference evidence="20 21" key="1">
    <citation type="submission" date="2024-09" db="EMBL/GenBank/DDBJ databases">
        <authorList>
            <person name="Sun Q."/>
            <person name="Mori K."/>
        </authorList>
    </citation>
    <scope>NUCLEOTIDE SEQUENCE [LARGE SCALE GENOMIC DNA]</scope>
    <source>
        <strain evidence="20 21">TISTR 1856</strain>
    </source>
</reference>
<dbReference type="Pfam" id="PF13361">
    <property type="entry name" value="UvrD_C"/>
    <property type="match status" value="1"/>
</dbReference>
<organism evidence="20 21">
    <name type="scientific">Kineococcus gynurae</name>
    <dbReference type="NCBI Taxonomy" id="452979"/>
    <lineage>
        <taxon>Bacteria</taxon>
        <taxon>Bacillati</taxon>
        <taxon>Actinomycetota</taxon>
        <taxon>Actinomycetes</taxon>
        <taxon>Kineosporiales</taxon>
        <taxon>Kineosporiaceae</taxon>
        <taxon>Kineococcus</taxon>
    </lineage>
</organism>
<dbReference type="Gene3D" id="1.10.3170.10">
    <property type="entry name" value="Recbcd, chain B, domain 2"/>
    <property type="match status" value="1"/>
</dbReference>
<dbReference type="PROSITE" id="PS51217">
    <property type="entry name" value="UVRD_HELICASE_CTER"/>
    <property type="match status" value="1"/>
</dbReference>
<evidence type="ECO:0000256" key="5">
    <source>
        <dbReference type="ARBA" id="ARBA00022801"/>
    </source>
</evidence>
<dbReference type="InterPro" id="IPR014016">
    <property type="entry name" value="UvrD-like_ATP-bd"/>
</dbReference>
<keyword evidence="1 15" id="KW-0540">Nuclease</keyword>
<dbReference type="InterPro" id="IPR038726">
    <property type="entry name" value="PDDEXK_AddAB-type"/>
</dbReference>